<dbReference type="RefSeq" id="WP_014187559.1">
    <property type="nucleotide sequence ID" value="NC_016584.1"/>
</dbReference>
<proteinExistence type="predicted"/>
<dbReference type="PATRIC" id="fig|768706.3.peg.5479"/>
<reference evidence="1 2" key="2">
    <citation type="journal article" date="2012" name="J. Bacteriol.">
        <title>Complete genome sequences of Desulfosporosinus orientis DSM765T, Desulfosporosinus youngiae DSM17734T, Desulfosporosinus meridiei DSM13257T, and Desulfosporosinus acidiphilus DSM22704T.</title>
        <authorList>
            <person name="Pester M."/>
            <person name="Brambilla E."/>
            <person name="Alazard D."/>
            <person name="Rattei T."/>
            <person name="Weinmaier T."/>
            <person name="Han J."/>
            <person name="Lucas S."/>
            <person name="Lapidus A."/>
            <person name="Cheng J.F."/>
            <person name="Goodwin L."/>
            <person name="Pitluck S."/>
            <person name="Peters L."/>
            <person name="Ovchinnikova G."/>
            <person name="Teshima H."/>
            <person name="Detter J.C."/>
            <person name="Han C.S."/>
            <person name="Tapia R."/>
            <person name="Land M.L."/>
            <person name="Hauser L."/>
            <person name="Kyrpides N.C."/>
            <person name="Ivanova N.N."/>
            <person name="Pagani I."/>
            <person name="Huntmann M."/>
            <person name="Wei C.L."/>
            <person name="Davenport K.W."/>
            <person name="Daligault H."/>
            <person name="Chain P.S."/>
            <person name="Chen A."/>
            <person name="Mavromatis K."/>
            <person name="Markowitz V."/>
            <person name="Szeto E."/>
            <person name="Mikhailova N."/>
            <person name="Pati A."/>
            <person name="Wagner M."/>
            <person name="Woyke T."/>
            <person name="Ollivier B."/>
            <person name="Klenk H.P."/>
            <person name="Spring S."/>
            <person name="Loy A."/>
        </authorList>
    </citation>
    <scope>NUCLEOTIDE SEQUENCE [LARGE SCALE GENOMIC DNA]</scope>
    <source>
        <strain evidence="2">ATCC 19365 / DSM 765 / NCIMB 8382 / VKM B-1628</strain>
    </source>
</reference>
<dbReference type="AlphaFoldDB" id="G7WEE4"/>
<protein>
    <submittedName>
        <fullName evidence="1">Uncharacterized protein conserved in bacteria (DUF2313)</fullName>
    </submittedName>
</protein>
<dbReference type="InterPro" id="IPR018755">
    <property type="entry name" value="Phage_Mu_Gp48"/>
</dbReference>
<evidence type="ECO:0000313" key="1">
    <source>
        <dbReference type="EMBL" id="AET70757.1"/>
    </source>
</evidence>
<organism evidence="1 2">
    <name type="scientific">Desulfosporosinus orientis (strain ATCC 19365 / DSM 765 / NCIMB 8382 / VKM B-1628 / Singapore I)</name>
    <name type="common">Desulfotomaculum orientis</name>
    <dbReference type="NCBI Taxonomy" id="768706"/>
    <lineage>
        <taxon>Bacteria</taxon>
        <taxon>Bacillati</taxon>
        <taxon>Bacillota</taxon>
        <taxon>Clostridia</taxon>
        <taxon>Eubacteriales</taxon>
        <taxon>Desulfitobacteriaceae</taxon>
        <taxon>Desulfosporosinus</taxon>
    </lineage>
</organism>
<dbReference type="EMBL" id="CP003108">
    <property type="protein sequence ID" value="AET70757.1"/>
    <property type="molecule type" value="Genomic_DNA"/>
</dbReference>
<dbReference type="OrthoDB" id="1851194at2"/>
<dbReference type="Proteomes" id="UP000006346">
    <property type="component" value="Chromosome"/>
</dbReference>
<reference evidence="2" key="1">
    <citation type="submission" date="2011-11" db="EMBL/GenBank/DDBJ databases">
        <title>Complete sequence of Desulfosporosinus orientis DSM 765.</title>
        <authorList>
            <person name="Lucas S."/>
            <person name="Han J."/>
            <person name="Lapidus A."/>
            <person name="Cheng J.-F."/>
            <person name="Goodwin L."/>
            <person name="Pitluck S."/>
            <person name="Peters L."/>
            <person name="Ovchinnikova G."/>
            <person name="Teshima H."/>
            <person name="Detter J.C."/>
            <person name="Han C."/>
            <person name="Tapia R."/>
            <person name="Land M."/>
            <person name="Hauser L."/>
            <person name="Kyrpides N."/>
            <person name="Ivanova N."/>
            <person name="Pagani I."/>
            <person name="Pester M."/>
            <person name="Spring S."/>
            <person name="Ollivier B."/>
            <person name="Rattei T."/>
            <person name="Klenk H.-P."/>
            <person name="Wagner M."/>
            <person name="Loy A."/>
            <person name="Woyke T."/>
        </authorList>
    </citation>
    <scope>NUCLEOTIDE SEQUENCE [LARGE SCALE GENOMIC DNA]</scope>
    <source>
        <strain evidence="2">ATCC 19365 / DSM 765 / NCIMB 8382 / VKM B-1628</strain>
    </source>
</reference>
<gene>
    <name evidence="1" type="ordered locus">Desor_5381</name>
</gene>
<accession>G7WEE4</accession>
<dbReference type="eggNOG" id="COG4385">
    <property type="taxonomic scope" value="Bacteria"/>
</dbReference>
<dbReference type="STRING" id="768706.Desor_5381"/>
<dbReference type="HOGENOM" id="CLU_111488_0_0_9"/>
<dbReference type="Pfam" id="PF10076">
    <property type="entry name" value="Phage_Mu_Gp48"/>
    <property type="match status" value="1"/>
</dbReference>
<keyword evidence="2" id="KW-1185">Reference proteome</keyword>
<name>G7WEE4_DESOD</name>
<evidence type="ECO:0000313" key="2">
    <source>
        <dbReference type="Proteomes" id="UP000006346"/>
    </source>
</evidence>
<sequence>MIPIREYWPDFLSEFKEFQEISNTDNIEISLIRQAVADLLNVQFIQTATENGIARREKMLTITPFANDDLESRRFRVQAKWNDKLPYTYRELVDKMNNLCGENGYVMVLNSNLYTLNIKLELINRRMFNEIEKITRKMVPANIIITVELRYNQHLKLANFTHGQLAAYSYYQLKSEVIS</sequence>
<dbReference type="KEGG" id="dor:Desor_5381"/>